<reference evidence="2 3" key="1">
    <citation type="submission" date="2018-11" db="EMBL/GenBank/DDBJ databases">
        <authorList>
            <person name="Mardanov A.V."/>
            <person name="Ravin N.V."/>
            <person name="Dedysh S.N."/>
        </authorList>
    </citation>
    <scope>NUCLEOTIDE SEQUENCE [LARGE SCALE GENOMIC DNA]</scope>
    <source>
        <strain evidence="2 3">AF10</strain>
    </source>
</reference>
<dbReference type="Pfam" id="PF13460">
    <property type="entry name" value="NAD_binding_10"/>
    <property type="match status" value="1"/>
</dbReference>
<proteinExistence type="predicted"/>
<dbReference type="PANTHER" id="PTHR43355:SF2">
    <property type="entry name" value="FLAVIN REDUCTASE (NADPH)"/>
    <property type="match status" value="1"/>
</dbReference>
<feature type="domain" description="NAD(P)-binding" evidence="1">
    <location>
        <begin position="7"/>
        <end position="193"/>
    </location>
</feature>
<dbReference type="GO" id="GO:0042602">
    <property type="term" value="F:riboflavin reductase (NADPH) activity"/>
    <property type="evidence" value="ECO:0007669"/>
    <property type="project" value="TreeGrafter"/>
</dbReference>
<evidence type="ECO:0000313" key="2">
    <source>
        <dbReference type="EMBL" id="RXH58141.1"/>
    </source>
</evidence>
<dbReference type="RefSeq" id="WP_128912188.1">
    <property type="nucleotide sequence ID" value="NZ_RDSM01000001.1"/>
</dbReference>
<reference evidence="3" key="2">
    <citation type="submission" date="2019-02" db="EMBL/GenBank/DDBJ databases">
        <title>Granulicella sibirica sp. nov., a psychrotolerant acidobacterium isolated from an organic soil layer in forested tundra, West Siberia.</title>
        <authorList>
            <person name="Oshkin I.Y."/>
            <person name="Kulichevskaya I.S."/>
            <person name="Rijpstra W.I.C."/>
            <person name="Sinninghe Damste J.S."/>
            <person name="Rakitin A.L."/>
            <person name="Ravin N.V."/>
            <person name="Dedysh S.N."/>
        </authorList>
    </citation>
    <scope>NUCLEOTIDE SEQUENCE [LARGE SCALE GENOMIC DNA]</scope>
    <source>
        <strain evidence="3">AF10</strain>
    </source>
</reference>
<dbReference type="InterPro" id="IPR051606">
    <property type="entry name" value="Polyketide_Oxido-like"/>
</dbReference>
<dbReference type="InterPro" id="IPR016040">
    <property type="entry name" value="NAD(P)-bd_dom"/>
</dbReference>
<gene>
    <name evidence="2" type="ORF">GRAN_1451</name>
</gene>
<organism evidence="2 3">
    <name type="scientific">Granulicella sibirica</name>
    <dbReference type="NCBI Taxonomy" id="2479048"/>
    <lineage>
        <taxon>Bacteria</taxon>
        <taxon>Pseudomonadati</taxon>
        <taxon>Acidobacteriota</taxon>
        <taxon>Terriglobia</taxon>
        <taxon>Terriglobales</taxon>
        <taxon>Acidobacteriaceae</taxon>
        <taxon>Granulicella</taxon>
    </lineage>
</organism>
<evidence type="ECO:0000313" key="3">
    <source>
        <dbReference type="Proteomes" id="UP000289437"/>
    </source>
</evidence>
<comment type="caution">
    <text evidence="2">The sequence shown here is derived from an EMBL/GenBank/DDBJ whole genome shotgun (WGS) entry which is preliminary data.</text>
</comment>
<dbReference type="Proteomes" id="UP000289437">
    <property type="component" value="Unassembled WGS sequence"/>
</dbReference>
<dbReference type="EMBL" id="RDSM01000001">
    <property type="protein sequence ID" value="RXH58141.1"/>
    <property type="molecule type" value="Genomic_DNA"/>
</dbReference>
<dbReference type="InterPro" id="IPR036291">
    <property type="entry name" value="NAD(P)-bd_dom_sf"/>
</dbReference>
<dbReference type="OrthoDB" id="9785372at2"/>
<dbReference type="AlphaFoldDB" id="A0A4Q0T959"/>
<keyword evidence="3" id="KW-1185">Reference proteome</keyword>
<dbReference type="GO" id="GO:0004074">
    <property type="term" value="F:biliverdin reductase [NAD(P)H] activity"/>
    <property type="evidence" value="ECO:0007669"/>
    <property type="project" value="TreeGrafter"/>
</dbReference>
<dbReference type="Gene3D" id="3.40.50.720">
    <property type="entry name" value="NAD(P)-binding Rossmann-like Domain"/>
    <property type="match status" value="1"/>
</dbReference>
<dbReference type="SUPFAM" id="SSF51735">
    <property type="entry name" value="NAD(P)-binding Rossmann-fold domains"/>
    <property type="match status" value="1"/>
</dbReference>
<dbReference type="PANTHER" id="PTHR43355">
    <property type="entry name" value="FLAVIN REDUCTASE (NADPH)"/>
    <property type="match status" value="1"/>
</dbReference>
<protein>
    <submittedName>
        <fullName evidence="2">Flavin reductase</fullName>
    </submittedName>
</protein>
<accession>A0A4Q0T959</accession>
<evidence type="ECO:0000259" key="1">
    <source>
        <dbReference type="Pfam" id="PF13460"/>
    </source>
</evidence>
<name>A0A4Q0T959_9BACT</name>
<sequence length="206" mass="22422">MKLIVFGATGRVGKLFIEKAIARGYEVTAFVRKKGSGRNLGTSEVVGDVKEFESVRRGMARGYDAVLVAIGEGALRSSTVMTKGVTNISNVAEETGVCRYVGVSGSAEIANQTWTGRLYTRILKLTPVGHAVRDHDGALHAFERSNLDWTLAGCNYLGDGPARGHYQTALTFSGVAKKIFPADVASFLLKEMTERRFVRKVVGIWY</sequence>